<keyword evidence="2" id="KW-1185">Reference proteome</keyword>
<dbReference type="Proteomes" id="UP001304650">
    <property type="component" value="Chromosome"/>
</dbReference>
<proteinExistence type="predicted"/>
<evidence type="ECO:0000313" key="1">
    <source>
        <dbReference type="EMBL" id="WNR46844.1"/>
    </source>
</evidence>
<dbReference type="Gene3D" id="2.70.98.70">
    <property type="match status" value="1"/>
</dbReference>
<dbReference type="KEGG" id="proo:MJB10_12370"/>
<protein>
    <submittedName>
        <fullName evidence="1">Heparinase II/III family protein</fullName>
    </submittedName>
</protein>
<dbReference type="AlphaFoldDB" id="A0AA96LT76"/>
<dbReference type="RefSeq" id="WP_314805249.1">
    <property type="nucleotide sequence ID" value="NZ_CP130319.1"/>
</dbReference>
<reference evidence="1" key="1">
    <citation type="submission" date="2022-02" db="EMBL/GenBank/DDBJ databases">
        <title>Paenibacillus sp. MBLB1832 Whole Genome Shotgun Sequencing.</title>
        <authorList>
            <person name="Hwang C.Y."/>
            <person name="Cho E.-S."/>
            <person name="Seo M.-J."/>
        </authorList>
    </citation>
    <scope>NUCLEOTIDE SEQUENCE</scope>
    <source>
        <strain evidence="1">MBLB1832</strain>
    </source>
</reference>
<organism evidence="1 2">
    <name type="scientific">Paenibacillus roseopurpureus</name>
    <dbReference type="NCBI Taxonomy" id="2918901"/>
    <lineage>
        <taxon>Bacteria</taxon>
        <taxon>Bacillati</taxon>
        <taxon>Bacillota</taxon>
        <taxon>Bacilli</taxon>
        <taxon>Bacillales</taxon>
        <taxon>Paenibacillaceae</taxon>
        <taxon>Paenibacillus</taxon>
    </lineage>
</organism>
<dbReference type="Gene3D" id="1.50.10.100">
    <property type="entry name" value="Chondroitin AC/alginate lyase"/>
    <property type="match status" value="1"/>
</dbReference>
<dbReference type="EMBL" id="CP130319">
    <property type="protein sequence ID" value="WNR46844.1"/>
    <property type="molecule type" value="Genomic_DNA"/>
</dbReference>
<dbReference type="InterPro" id="IPR008929">
    <property type="entry name" value="Chondroitin_lyas"/>
</dbReference>
<name>A0AA96LT76_9BACL</name>
<evidence type="ECO:0000313" key="2">
    <source>
        <dbReference type="Proteomes" id="UP001304650"/>
    </source>
</evidence>
<accession>A0AA96LT76</accession>
<sequence length="1253" mass="139986">MAEYRNFDYPVYLVPEREEEAEWSSPFVVADQQFRGSKAQLERSEHRIAFMAFTSGNEIRIKVRYETEGGEIAIQFDRGATKRKRHNMFEIKLLPDESVQYLEHRYEVEVLSLPPFIKVSRSTVGADPIAELVVPMEHLRIGSANERIVGFNVVRTLETQGTNNLSGTFISWSGVRGDRPASGIGTGNLLLTHGLNQDEIGHWASKAGEAGSLFFTRWEKRHIPQRIYDLMAIKRRGLTGRLNADDLQVSRANAEQTSWGQGIRSTVLEVADYWAAKSDDELFALVPDGNPRALSVGQFFGDPLHGGKRTAFELCLERPYHYYNPSTRTWWSNGMTLVNPTTGEELVLWDDGRGFVAPDGFPVPGARYMFTASYRLFLWSMLLGKPYCAVLTDTSVCPETTGDRFAAAIPNLAFAYQLTRQPIYAYKALLLIGRMAELIPYMNGNWGSGYYDTVQISEPTTTECHWLVNFFEAYDLLFDVIETQEPKLQAFFADKPDAERQRRSVPFSINKAIHEMVPYIVYSCEIERTRNADWSLRYLNLELLIASIFENSALMLEVLGSGPHSLLAKIRNLFFRDGRYIYDSFGYLAQIGEQVALLANNNYRFLNASYATSGIDMFEDPRYGIRSVIEFTVNTMCGQLNPMFGDTLADNAEPIDPSRAAGGIRYSPAYDIAFRRMPSLRKQLGALLANLSEQDLLTARIQSVERTNVKHALLLLATAPNQAELSAFSDDRGSGAGRVPRSYLAQDSQISVLRAGSDSRTCKHVVLYGPPSAGHMHGDKLGLWIGAYGYHLLAAAGGYPFTWMNPKFDAWETHTAACSLVVVDGHNQQPSYSRQLGHYEGRLLQGAGMANEDANIGSQLERWCWVVSSPNGVDAYILDGFGVSGGRTFDYNTMGLDIGFEQVSFEGIEEHEWFPLSGTLAGEQIALYSEPGYGWMKALRKAKVQKTASWTYRYATAGLRIHAVAAEQPREIICCEGERGGQEPGKSRWVPFVIWRDEHPVAETVEAIEANAGTEDVIHQAGFTTVYEPFEDSEHLAAVRALRRDPAPKAVDPATIGVEIVHCDGHRDIFIRASRREASVCFFDTDGQAYETDAEALLLRYRKGALLAAEAVGFTGITVPGLVCAQHESVLAGTVKAVELTSRRITIRLHEVLTIPPNELEGRVALLDSPDYGKPSTYTIREPQLIGTEFTFRSEIPLILMDTDANSPSKRRGLGIKSRVVFEGKEVFVDLKPGDTFRLPNRLIWDSREGVTY</sequence>
<gene>
    <name evidence="1" type="ORF">MJB10_12370</name>
</gene>